<dbReference type="AlphaFoldDB" id="A0A6P1Y0Q3"/>
<protein>
    <submittedName>
        <fullName evidence="1">DUF1667 domain-containing protein</fullName>
    </submittedName>
</protein>
<dbReference type="PANTHER" id="PTHR39450">
    <property type="entry name" value="MOLYBDOPTERIN OXIDOREDUCTASE, 4FE-4S CLUSTER-BINDING SUBUNIT"/>
    <property type="match status" value="1"/>
</dbReference>
<dbReference type="SUPFAM" id="SSF160148">
    <property type="entry name" value="CPE0013-like"/>
    <property type="match status" value="1"/>
</dbReference>
<proteinExistence type="predicted"/>
<gene>
    <name evidence="1" type="ORF">GWP43_07280</name>
</gene>
<dbReference type="Proteomes" id="UP000464374">
    <property type="component" value="Chromosome"/>
</dbReference>
<dbReference type="InterPro" id="IPR036593">
    <property type="entry name" value="CPE0013-like_sf"/>
</dbReference>
<dbReference type="EMBL" id="CP048020">
    <property type="protein sequence ID" value="QHX43281.1"/>
    <property type="molecule type" value="Genomic_DNA"/>
</dbReference>
<dbReference type="KEGG" id="trz:GWP43_07280"/>
<dbReference type="InterPro" id="IPR012460">
    <property type="entry name" value="DUF1667"/>
</dbReference>
<sequence length="135" mass="14465">MIKELTCIACPRGCALTVTIDDATNIIVVSGNSCPKGISYGKQEVLCPMRTLTTTVACKPTRHNGETTGFGEPEFIRLPVKTGCEIPLEEMTSMIEKIRTIIASAPVRYGDCLAQLTTENGTKIPILACASTEAE</sequence>
<dbReference type="RefSeq" id="WP_162663609.1">
    <property type="nucleotide sequence ID" value="NZ_CP048020.1"/>
</dbReference>
<dbReference type="Gene3D" id="3.10.530.10">
    <property type="entry name" value="CPE0013-like"/>
    <property type="match status" value="1"/>
</dbReference>
<dbReference type="Pfam" id="PF07892">
    <property type="entry name" value="DUF1667"/>
    <property type="match status" value="1"/>
</dbReference>
<evidence type="ECO:0000313" key="2">
    <source>
        <dbReference type="Proteomes" id="UP000464374"/>
    </source>
</evidence>
<reference evidence="1 2" key="1">
    <citation type="submission" date="2020-01" db="EMBL/GenBank/DDBJ databases">
        <title>Complete genome sequence of a human oral phylogroup 1 Treponema sp. strain ATCC 700766, originally isolated from periodontitis dental plaque.</title>
        <authorList>
            <person name="Chan Y."/>
            <person name="Huo Y.-B."/>
            <person name="Yu X.-L."/>
            <person name="Zeng H."/>
            <person name="Leung W.-K."/>
            <person name="Watt R.M."/>
        </authorList>
    </citation>
    <scope>NUCLEOTIDE SEQUENCE [LARGE SCALE GENOMIC DNA]</scope>
    <source>
        <strain evidence="1 2">OMZ 804</strain>
    </source>
</reference>
<accession>A0A6P1Y0Q3</accession>
<name>A0A6P1Y0Q3_9SPIR</name>
<organism evidence="1 2">
    <name type="scientific">Treponema vincentii</name>
    <dbReference type="NCBI Taxonomy" id="69710"/>
    <lineage>
        <taxon>Bacteria</taxon>
        <taxon>Pseudomonadati</taxon>
        <taxon>Spirochaetota</taxon>
        <taxon>Spirochaetia</taxon>
        <taxon>Spirochaetales</taxon>
        <taxon>Treponemataceae</taxon>
        <taxon>Treponema</taxon>
    </lineage>
</organism>
<evidence type="ECO:0000313" key="1">
    <source>
        <dbReference type="EMBL" id="QHX43281.1"/>
    </source>
</evidence>
<dbReference type="PANTHER" id="PTHR39450:SF1">
    <property type="entry name" value="DUF1667 DOMAIN-CONTAINING PROTEIN"/>
    <property type="match status" value="1"/>
</dbReference>